<dbReference type="InterPro" id="IPR036514">
    <property type="entry name" value="SGNH_hydro_sf"/>
</dbReference>
<keyword evidence="3" id="KW-0378">Hydrolase</keyword>
<reference evidence="3" key="1">
    <citation type="submission" date="2022-06" db="EMBL/GenBank/DDBJ databases">
        <title>Ornithinimicrobium HY1793.</title>
        <authorList>
            <person name="Huang Y."/>
        </authorList>
    </citation>
    <scope>NUCLEOTIDE SEQUENCE</scope>
    <source>
        <strain evidence="3">HY1793</strain>
    </source>
</reference>
<protein>
    <submittedName>
        <fullName evidence="3">SGNH/GDSL hydrolase family protein</fullName>
    </submittedName>
</protein>
<dbReference type="EMBL" id="CP099489">
    <property type="protein sequence ID" value="USQ79044.1"/>
    <property type="molecule type" value="Genomic_DNA"/>
</dbReference>
<sequence length="274" mass="27920">MKPTRTMTSLAAVTALLFPLAALTAPASAAPPSFTYDAIGDSYAAGSGAPDGAAYAEVLDGRMRIALDDFAAVPGATAGPSGNSLEAQLGALDADTDLVTLTIGGNDIPWSQTVTVCLATADAICLATIAGVEAQIQTALPAVLDAAYAQVADAAPESHVVVTGYAHLFSPDAGAYEVPLTPELTLQMSVVEQQAANDAADLLNAVIAERAEAHGFDFVDITSRFAGHGANADDPWVHGVVPTSPGESFHPNARGYRAHAAALTADINPRDLRG</sequence>
<dbReference type="Gene3D" id="3.40.50.1110">
    <property type="entry name" value="SGNH hydrolase"/>
    <property type="match status" value="1"/>
</dbReference>
<keyword evidence="1" id="KW-0732">Signal</keyword>
<dbReference type="SUPFAM" id="SSF52266">
    <property type="entry name" value="SGNH hydrolase"/>
    <property type="match status" value="1"/>
</dbReference>
<evidence type="ECO:0000256" key="1">
    <source>
        <dbReference type="SAM" id="SignalP"/>
    </source>
</evidence>
<proteinExistence type="predicted"/>
<dbReference type="InterPro" id="IPR013830">
    <property type="entry name" value="SGNH_hydro"/>
</dbReference>
<accession>A0ABY4YQK3</accession>
<feature type="domain" description="SGNH hydrolase-type esterase" evidence="2">
    <location>
        <begin position="38"/>
        <end position="258"/>
    </location>
</feature>
<feature type="signal peptide" evidence="1">
    <location>
        <begin position="1"/>
        <end position="29"/>
    </location>
</feature>
<dbReference type="Proteomes" id="UP001056455">
    <property type="component" value="Chromosome"/>
</dbReference>
<keyword evidence="4" id="KW-1185">Reference proteome</keyword>
<gene>
    <name evidence="3" type="ORF">NF556_15650</name>
</gene>
<dbReference type="CDD" id="cd01823">
    <property type="entry name" value="SEST_like"/>
    <property type="match status" value="1"/>
</dbReference>
<feature type="chain" id="PRO_5045425514" evidence="1">
    <location>
        <begin position="30"/>
        <end position="274"/>
    </location>
</feature>
<dbReference type="PANTHER" id="PTHR37981:SF1">
    <property type="entry name" value="SGNH HYDROLASE-TYPE ESTERASE DOMAIN-CONTAINING PROTEIN"/>
    <property type="match status" value="1"/>
</dbReference>
<evidence type="ECO:0000313" key="4">
    <source>
        <dbReference type="Proteomes" id="UP001056455"/>
    </source>
</evidence>
<name>A0ABY4YQK3_9MICO</name>
<dbReference type="GO" id="GO:0016787">
    <property type="term" value="F:hydrolase activity"/>
    <property type="evidence" value="ECO:0007669"/>
    <property type="project" value="UniProtKB-KW"/>
</dbReference>
<evidence type="ECO:0000313" key="3">
    <source>
        <dbReference type="EMBL" id="USQ79044.1"/>
    </source>
</evidence>
<evidence type="ECO:0000259" key="2">
    <source>
        <dbReference type="Pfam" id="PF13472"/>
    </source>
</evidence>
<dbReference type="PANTHER" id="PTHR37981">
    <property type="entry name" value="LIPASE 2"/>
    <property type="match status" value="1"/>
</dbReference>
<dbReference type="InterPro" id="IPR037460">
    <property type="entry name" value="SEST-like"/>
</dbReference>
<organism evidence="3 4">
    <name type="scientific">Ornithinimicrobium faecis</name>
    <dbReference type="NCBI Taxonomy" id="2934158"/>
    <lineage>
        <taxon>Bacteria</taxon>
        <taxon>Bacillati</taxon>
        <taxon>Actinomycetota</taxon>
        <taxon>Actinomycetes</taxon>
        <taxon>Micrococcales</taxon>
        <taxon>Ornithinimicrobiaceae</taxon>
        <taxon>Ornithinimicrobium</taxon>
    </lineage>
</organism>
<dbReference type="RefSeq" id="WP_252591959.1">
    <property type="nucleotide sequence ID" value="NZ_CP099489.1"/>
</dbReference>
<dbReference type="Pfam" id="PF13472">
    <property type="entry name" value="Lipase_GDSL_2"/>
    <property type="match status" value="1"/>
</dbReference>